<comment type="caution">
    <text evidence="1">The sequence shown here is derived from an EMBL/GenBank/DDBJ whole genome shotgun (WGS) entry which is preliminary data.</text>
</comment>
<organism evidence="1 2">
    <name type="scientific">Actinokineospora bangkokensis</name>
    <dbReference type="NCBI Taxonomy" id="1193682"/>
    <lineage>
        <taxon>Bacteria</taxon>
        <taxon>Bacillati</taxon>
        <taxon>Actinomycetota</taxon>
        <taxon>Actinomycetes</taxon>
        <taxon>Pseudonocardiales</taxon>
        <taxon>Pseudonocardiaceae</taxon>
        <taxon>Actinokineospora</taxon>
    </lineage>
</organism>
<dbReference type="AlphaFoldDB" id="A0A1Q9LEI6"/>
<name>A0A1Q9LEI6_9PSEU</name>
<sequence>MLRASGPATPPVLTPGAAAPLTLTVRNTGTGPSGPVTATLTLPPGIRATGARAASCGGGSTVTCRGAAIPEGGSATFTLSLLADTGAADGVITGSVGAEGSPTTRFTIPVTVRRLADGVRLVGSHHPGPWHEGPALDFTVRNTGGNPGVAVVRFDKPVRLLASSAPVDCAGNTCTTRSALAPGAEVTFVAQFPRPGWQDRSISATAVLGGATDSAVVRIPWWPGWLRER</sequence>
<reference evidence="1 2" key="1">
    <citation type="submission" date="2016-10" db="EMBL/GenBank/DDBJ databases">
        <title>The Draft Genome Sequence of Actinokineospora bangkokensis 44EHWT reveals the biosynthetic pathway of antifungal compounds Thailandins with unusual extender unit butylmalonyl-CoA.</title>
        <authorList>
            <person name="Greule A."/>
            <person name="Intra B."/>
            <person name="Flemming S."/>
            <person name="Rommel M.G."/>
            <person name="Panbangred W."/>
            <person name="Bechthold A."/>
        </authorList>
    </citation>
    <scope>NUCLEOTIDE SEQUENCE [LARGE SCALE GENOMIC DNA]</scope>
    <source>
        <strain evidence="1 2">44EHW</strain>
    </source>
</reference>
<evidence type="ECO:0000313" key="1">
    <source>
        <dbReference type="EMBL" id="OLR90457.1"/>
    </source>
</evidence>
<dbReference type="GO" id="GO:0005975">
    <property type="term" value="P:carbohydrate metabolic process"/>
    <property type="evidence" value="ECO:0007669"/>
    <property type="project" value="UniProtKB-ARBA"/>
</dbReference>
<evidence type="ECO:0000313" key="2">
    <source>
        <dbReference type="Proteomes" id="UP000186040"/>
    </source>
</evidence>
<proteinExistence type="predicted"/>
<dbReference type="Proteomes" id="UP000186040">
    <property type="component" value="Unassembled WGS sequence"/>
</dbReference>
<gene>
    <name evidence="1" type="ORF">BJP25_27835</name>
</gene>
<protein>
    <recommendedName>
        <fullName evidence="3">DUF11 domain-containing protein</fullName>
    </recommendedName>
</protein>
<keyword evidence="2" id="KW-1185">Reference proteome</keyword>
<dbReference type="Gene3D" id="2.60.40.10">
    <property type="entry name" value="Immunoglobulins"/>
    <property type="match status" value="1"/>
</dbReference>
<dbReference type="STRING" id="1193682.BJP25_27835"/>
<accession>A0A1Q9LEI6</accession>
<dbReference type="EMBL" id="MKQR01000026">
    <property type="protein sequence ID" value="OLR90457.1"/>
    <property type="molecule type" value="Genomic_DNA"/>
</dbReference>
<evidence type="ECO:0008006" key="3">
    <source>
        <dbReference type="Google" id="ProtNLM"/>
    </source>
</evidence>
<dbReference type="RefSeq" id="WP_075977130.1">
    <property type="nucleotide sequence ID" value="NZ_MKQR01000026.1"/>
</dbReference>
<dbReference type="InterPro" id="IPR013783">
    <property type="entry name" value="Ig-like_fold"/>
</dbReference>